<dbReference type="PANTHER" id="PTHR35446">
    <property type="entry name" value="SI:CH211-175M2.5"/>
    <property type="match status" value="1"/>
</dbReference>
<dbReference type="EMBL" id="CP022423">
    <property type="protein sequence ID" value="ASM78749.1"/>
    <property type="molecule type" value="Genomic_DNA"/>
</dbReference>
<evidence type="ECO:0000313" key="2">
    <source>
        <dbReference type="EMBL" id="ASM78749.1"/>
    </source>
</evidence>
<sequence length="191" mass="21251">MTAAMPPISRFPVPELSDVPEDIRQRILAVQEKSGFVPNVFLVLAHRPDEFRAFFAYHDALMDKPGALTKAEREMIVVATSNANQCQYCVVAHGAILRIRAKNPQIADQVAINYRKADITPRQKAMLDFAMKVSAQAYAVGDADFATLREHGFTEEDAWDIAGITAFFGLSNRMANVTAMRPNAEFYTLGR</sequence>
<feature type="domain" description="Carboxymuconolactone decarboxylase-like" evidence="1">
    <location>
        <begin position="48"/>
        <end position="101"/>
    </location>
</feature>
<dbReference type="Pfam" id="PF02627">
    <property type="entry name" value="CMD"/>
    <property type="match status" value="1"/>
</dbReference>
<dbReference type="PANTHER" id="PTHR35446:SF2">
    <property type="entry name" value="CARBOXYMUCONOLACTONE DECARBOXYLASE-LIKE DOMAIN-CONTAINING PROTEIN"/>
    <property type="match status" value="1"/>
</dbReference>
<evidence type="ECO:0000313" key="3">
    <source>
        <dbReference type="Proteomes" id="UP000199729"/>
    </source>
</evidence>
<dbReference type="InterPro" id="IPR003779">
    <property type="entry name" value="CMD-like"/>
</dbReference>
<dbReference type="Gene3D" id="1.20.5.810">
    <property type="entry name" value="AhpD-like"/>
    <property type="match status" value="1"/>
</dbReference>
<reference evidence="2 3" key="1">
    <citation type="submission" date="2017-07" db="EMBL/GenBank/DDBJ databases">
        <title>Complete Genome Sequence of the cosmetic ferment Vitreoscilla filiformis (ATCC15551).</title>
        <authorList>
            <person name="Contreras S."/>
            <person name="Sagory-Zalkind P."/>
            <person name="Blanquart H."/>
            <person name="Iltis A."/>
            <person name="Morand S.C."/>
        </authorList>
    </citation>
    <scope>NUCLEOTIDE SEQUENCE [LARGE SCALE GENOMIC DNA]</scope>
    <source>
        <strain evidence="2 3">ATCC 15551</strain>
    </source>
</reference>
<dbReference type="OrthoDB" id="9801997at2"/>
<dbReference type="Gene3D" id="1.20.1290.10">
    <property type="entry name" value="AhpD-like"/>
    <property type="match status" value="1"/>
</dbReference>
<dbReference type="NCBIfam" id="TIGR00778">
    <property type="entry name" value="ahpD_dom"/>
    <property type="match status" value="1"/>
</dbReference>
<dbReference type="SUPFAM" id="SSF69118">
    <property type="entry name" value="AhpD-like"/>
    <property type="match status" value="1"/>
</dbReference>
<dbReference type="AlphaFoldDB" id="A0A221KIK5"/>
<organism evidence="2 3">
    <name type="scientific">Vitreoscilla filiformis</name>
    <dbReference type="NCBI Taxonomy" id="63"/>
    <lineage>
        <taxon>Bacteria</taxon>
        <taxon>Pseudomonadati</taxon>
        <taxon>Pseudomonadota</taxon>
        <taxon>Betaproteobacteria</taxon>
        <taxon>Neisseriales</taxon>
        <taxon>Neisseriaceae</taxon>
        <taxon>Vitreoscilla</taxon>
    </lineage>
</organism>
<proteinExistence type="predicted"/>
<accession>A0A221KIK5</accession>
<keyword evidence="2" id="KW-0560">Oxidoreductase</keyword>
<dbReference type="GO" id="GO:0051920">
    <property type="term" value="F:peroxiredoxin activity"/>
    <property type="evidence" value="ECO:0007669"/>
    <property type="project" value="InterPro"/>
</dbReference>
<gene>
    <name evidence="2" type="ORF">VITFI_CDS2972</name>
</gene>
<dbReference type="InterPro" id="IPR004675">
    <property type="entry name" value="AhpD_core"/>
</dbReference>
<dbReference type="Proteomes" id="UP000199729">
    <property type="component" value="Chromosome"/>
</dbReference>
<protein>
    <submittedName>
        <fullName evidence="2">Peroxiredoxin alkylhydroperoxidase</fullName>
    </submittedName>
</protein>
<dbReference type="RefSeq" id="WP_089417630.1">
    <property type="nucleotide sequence ID" value="NZ_CP022423.1"/>
</dbReference>
<dbReference type="NCBIfam" id="TIGR01926">
    <property type="entry name" value="peroxid_rel"/>
    <property type="match status" value="1"/>
</dbReference>
<name>A0A221KIK5_VITFI</name>
<keyword evidence="2" id="KW-0575">Peroxidase</keyword>
<dbReference type="InterPro" id="IPR010195">
    <property type="entry name" value="Uncharacterised_peroxidase-rel"/>
</dbReference>
<dbReference type="KEGG" id="vff:VITFI_CDS2972"/>
<keyword evidence="3" id="KW-1185">Reference proteome</keyword>
<dbReference type="InterPro" id="IPR029032">
    <property type="entry name" value="AhpD-like"/>
</dbReference>
<evidence type="ECO:0000259" key="1">
    <source>
        <dbReference type="Pfam" id="PF02627"/>
    </source>
</evidence>